<dbReference type="EMBL" id="JANRMS010000958">
    <property type="protein sequence ID" value="KAJ3532451.1"/>
    <property type="molecule type" value="Genomic_DNA"/>
</dbReference>
<gene>
    <name evidence="1" type="ORF">NM208_g8430</name>
</gene>
<accession>A0ACC1S5M3</accession>
<comment type="caution">
    <text evidence="1">The sequence shown here is derived from an EMBL/GenBank/DDBJ whole genome shotgun (WGS) entry which is preliminary data.</text>
</comment>
<proteinExistence type="predicted"/>
<name>A0ACC1S5M3_9HYPO</name>
<evidence type="ECO:0000313" key="1">
    <source>
        <dbReference type="EMBL" id="KAJ3532451.1"/>
    </source>
</evidence>
<dbReference type="Proteomes" id="UP001148629">
    <property type="component" value="Unassembled WGS sequence"/>
</dbReference>
<organism evidence="1 2">
    <name type="scientific">Fusarium decemcellulare</name>
    <dbReference type="NCBI Taxonomy" id="57161"/>
    <lineage>
        <taxon>Eukaryota</taxon>
        <taxon>Fungi</taxon>
        <taxon>Dikarya</taxon>
        <taxon>Ascomycota</taxon>
        <taxon>Pezizomycotina</taxon>
        <taxon>Sordariomycetes</taxon>
        <taxon>Hypocreomycetidae</taxon>
        <taxon>Hypocreales</taxon>
        <taxon>Nectriaceae</taxon>
        <taxon>Fusarium</taxon>
        <taxon>Fusarium decemcellulare species complex</taxon>
    </lineage>
</organism>
<evidence type="ECO:0000313" key="2">
    <source>
        <dbReference type="Proteomes" id="UP001148629"/>
    </source>
</evidence>
<keyword evidence="2" id="KW-1185">Reference proteome</keyword>
<sequence>MVLNVSAWPSEFLFLQTADEMRELQSKGNAKMAFAQLPNPSTAWRLDLPTSTRSTDTTFFNTEGFQKESESIIGQSGLTSFDVAARPDTGVYRSIIKIESRFENKKTGHSIWKIGTGWLIRPDLLVTSGDVVYDAEYQLGAATQVKCYIGYRGGDNSQVPPRYGQRVVTSAEWIGESDRRSRDIAFIQVAEPFAIDSCTCKSLDDVKLDQPEPVPEPQPESEPAPPLAPEVEEKISDPASHCSGCGGTCNSQVVVPPVEQTPVEQPPVEQPVVEQAPVQQPEIQPEVKPEETTKIPPVAPETDDGFEVLTKTNENTPATSVDESTAELDLFYETLKVISKVDIRSLDIQSPLLGPVGQFVSIVGGSLLGYIVGGKKIVSGELTKLPGVPEQALLAEAALQAVLAIEESTELDEILEAMKQNWNSNAPKLDQVAGLLSSYLTESALDIATYHMSDLNEQVRGSKKVGRRALGIRHFPGSDGSGTDFVKGLFGPTLPLAGREEVFSSVGPVLRSAVTALEKLVSEAGKAAVDDLVPELLQKVASGSVDPVPISTGPNEEATRVLLQRAIMADAALQAISALSKEKLDTLKLIPLDSVTAEVEGIYDFIKRVLQKSGGIALLPAKHAVKKFALILIDAPPKPQETPQEVLESAETAPVKTFTSKLALRDVLRGNRGTTKVERGKTMFPFFTATGCLIFFFVVSALAAKPLEHEVCAASCYYSLLKIKYANENETLISACTNPLRVTSTYYCIGIHCGDDDIKPGIEWWAGTCKKSKKLVNLSNYHSTIANTTEELLENLQTVDMDEKEVINRPAVPSKSSWLVVYRSVSTYDTMRHYHNSVRWVPYGYWAVVLIFGMGTNAWELLRARRPTRPSLGDTDPSGPLTKTSSSLLRPLGLWIKRNIIFAPTFTHYRSSRLGWIHLPLRLQSLVILGYIIIHAALVGVHYPLYDENYYYRNKKIQLLRYLADRLGALLSSTIPLLFLFAGRNNIFLFLTGWSYKVFSVFHRWIGIVMLVEAIVHGSIFSAYEVNNSGWGEYHASLADDPIWKYGIMMGVALGLTVTISIRTVRDRAYELFKTTHVVLAAIILAALYQHIKGQFAGKYKIWNFYGESVPATASYSEETGVIRLQVHPSTTVRWKPGTYYYLSISGWKFWESHPFSLAGWTQEGVSPVWQNHDEALNSPREKTSKLRENNPTFLTFLIRPRQGMTRDLRDRLTRVGSPNVQRLRILLEGPYGNAAPLGKFRNILFVAGGSGITAVLPYLRDILDQNRNHDSLQNVRLCWVSRSESLIRDVLANDFNVDGGLSTGRLKIDFFVTSAAPGSESSATNIPDGKRTTGQPFTFSRPDVRALVGDFTKNSQGRVAVFTCGPEGLSDETRAAVREQLQNGTDVELFEEMYGW</sequence>
<reference evidence="1" key="1">
    <citation type="submission" date="2022-08" db="EMBL/GenBank/DDBJ databases">
        <title>Genome Sequence of Fusarium decemcellulare.</title>
        <authorList>
            <person name="Buettner E."/>
        </authorList>
    </citation>
    <scope>NUCLEOTIDE SEQUENCE</scope>
    <source>
        <strain evidence="1">Babe19</strain>
    </source>
</reference>
<protein>
    <submittedName>
        <fullName evidence="1">Uncharacterized protein</fullName>
    </submittedName>
</protein>